<keyword evidence="3" id="KW-1185">Reference proteome</keyword>
<feature type="compositionally biased region" description="Basic and acidic residues" evidence="1">
    <location>
        <begin position="353"/>
        <end position="365"/>
    </location>
</feature>
<accession>A0A9P6L3B6</accession>
<evidence type="ECO:0000256" key="1">
    <source>
        <dbReference type="SAM" id="MobiDB-lite"/>
    </source>
</evidence>
<name>A0A9P6L3B6_9AGAM</name>
<reference evidence="2" key="2">
    <citation type="submission" date="2020-11" db="EMBL/GenBank/DDBJ databases">
        <authorList>
            <consortium name="DOE Joint Genome Institute"/>
            <person name="Kuo A."/>
            <person name="Miyauchi S."/>
            <person name="Kiss E."/>
            <person name="Drula E."/>
            <person name="Kohler A."/>
            <person name="Sanchez-Garcia M."/>
            <person name="Andreopoulos B."/>
            <person name="Barry K.W."/>
            <person name="Bonito G."/>
            <person name="Buee M."/>
            <person name="Carver A."/>
            <person name="Chen C."/>
            <person name="Cichocki N."/>
            <person name="Clum A."/>
            <person name="Culley D."/>
            <person name="Crous P.W."/>
            <person name="Fauchery L."/>
            <person name="Girlanda M."/>
            <person name="Hayes R."/>
            <person name="Keri Z."/>
            <person name="Labutti K."/>
            <person name="Lipzen A."/>
            <person name="Lombard V."/>
            <person name="Magnuson J."/>
            <person name="Maillard F."/>
            <person name="Morin E."/>
            <person name="Murat C."/>
            <person name="Nolan M."/>
            <person name="Ohm R."/>
            <person name="Pangilinan J."/>
            <person name="Pereira M."/>
            <person name="Perotto S."/>
            <person name="Peter M."/>
            <person name="Riley R."/>
            <person name="Sitrit Y."/>
            <person name="Stielow B."/>
            <person name="Szollosi G."/>
            <person name="Zifcakova L."/>
            <person name="Stursova M."/>
            <person name="Spatafora J.W."/>
            <person name="Tedersoo L."/>
            <person name="Vaario L.-M."/>
            <person name="Yamada A."/>
            <person name="Yan M."/>
            <person name="Wang P."/>
            <person name="Xu J."/>
            <person name="Bruns T."/>
            <person name="Baldrian P."/>
            <person name="Vilgalys R."/>
            <person name="Henrissat B."/>
            <person name="Grigoriev I.V."/>
            <person name="Hibbett D."/>
            <person name="Nagy L.G."/>
            <person name="Martin F.M."/>
        </authorList>
    </citation>
    <scope>NUCLEOTIDE SEQUENCE</scope>
    <source>
        <strain evidence="2">UH-Tt-Lm1</strain>
    </source>
</reference>
<dbReference type="EMBL" id="WIUZ02000015">
    <property type="protein sequence ID" value="KAF9780818.1"/>
    <property type="molecule type" value="Genomic_DNA"/>
</dbReference>
<sequence length="441" mass="50093">MYHRGRQPYRGPSRPPRSWSSRMGRGRGGTPFTQPAFESADSTTDQALRLRLQGQVLIGRALEMENLMFQGEINDLRERMAQYVQPDEGQPIAEPLHPGDSSRPRSLAERIEGAPRRSPTRAAGDNRGRTVIFREGVPLPPTVAVRPIDIHPRFLPLGNNFQEGGTGGPMFSRPQDWPDAVRENPSIRPRGVRQWGSQPVSLDDLNVYLSIGRIFYGGNRPPGRRDPVDQQRPWKALETAFFRGTVAIILEPGVFRSMNERFIPEQPYKQPFLATVEDPHEIAPIDIVEHLTRSGITEPWFYRDTVRGYARSYLRDWARHQSRITPTTNLGRLFFILYPGDISHPEDRQFVEDATRGEETWEESSRLATPQDDSAELPMDDSTGGYLDDPVGTPMEEDEDVVPPLESVTPSTSEGTRRTMTPEDEKLDWGEEELYRPRPQS</sequence>
<organism evidence="2 3">
    <name type="scientific">Thelephora terrestris</name>
    <dbReference type="NCBI Taxonomy" id="56493"/>
    <lineage>
        <taxon>Eukaryota</taxon>
        <taxon>Fungi</taxon>
        <taxon>Dikarya</taxon>
        <taxon>Basidiomycota</taxon>
        <taxon>Agaricomycotina</taxon>
        <taxon>Agaricomycetes</taxon>
        <taxon>Thelephorales</taxon>
        <taxon>Thelephoraceae</taxon>
        <taxon>Thelephora</taxon>
    </lineage>
</organism>
<feature type="region of interest" description="Disordered" evidence="1">
    <location>
        <begin position="353"/>
        <end position="441"/>
    </location>
</feature>
<protein>
    <submittedName>
        <fullName evidence="2">Uncharacterized protein</fullName>
    </submittedName>
</protein>
<feature type="compositionally biased region" description="Basic and acidic residues" evidence="1">
    <location>
        <begin position="100"/>
        <end position="115"/>
    </location>
</feature>
<comment type="caution">
    <text evidence="2">The sequence shown here is derived from an EMBL/GenBank/DDBJ whole genome shotgun (WGS) entry which is preliminary data.</text>
</comment>
<feature type="compositionally biased region" description="Low complexity" evidence="1">
    <location>
        <begin position="8"/>
        <end position="23"/>
    </location>
</feature>
<gene>
    <name evidence="2" type="ORF">BJ322DRAFT_1112219</name>
</gene>
<feature type="region of interest" description="Disordered" evidence="1">
    <location>
        <begin position="89"/>
        <end position="126"/>
    </location>
</feature>
<dbReference type="Proteomes" id="UP000736335">
    <property type="component" value="Unassembled WGS sequence"/>
</dbReference>
<feature type="region of interest" description="Disordered" evidence="1">
    <location>
        <begin position="1"/>
        <end position="41"/>
    </location>
</feature>
<evidence type="ECO:0000313" key="2">
    <source>
        <dbReference type="EMBL" id="KAF9780818.1"/>
    </source>
</evidence>
<proteinExistence type="predicted"/>
<reference evidence="2" key="1">
    <citation type="journal article" date="2020" name="Nat. Commun.">
        <title>Large-scale genome sequencing of mycorrhizal fungi provides insights into the early evolution of symbiotic traits.</title>
        <authorList>
            <person name="Miyauchi S."/>
            <person name="Kiss E."/>
            <person name="Kuo A."/>
            <person name="Drula E."/>
            <person name="Kohler A."/>
            <person name="Sanchez-Garcia M."/>
            <person name="Morin E."/>
            <person name="Andreopoulos B."/>
            <person name="Barry K.W."/>
            <person name="Bonito G."/>
            <person name="Buee M."/>
            <person name="Carver A."/>
            <person name="Chen C."/>
            <person name="Cichocki N."/>
            <person name="Clum A."/>
            <person name="Culley D."/>
            <person name="Crous P.W."/>
            <person name="Fauchery L."/>
            <person name="Girlanda M."/>
            <person name="Hayes R.D."/>
            <person name="Keri Z."/>
            <person name="LaButti K."/>
            <person name="Lipzen A."/>
            <person name="Lombard V."/>
            <person name="Magnuson J."/>
            <person name="Maillard F."/>
            <person name="Murat C."/>
            <person name="Nolan M."/>
            <person name="Ohm R.A."/>
            <person name="Pangilinan J."/>
            <person name="Pereira M.F."/>
            <person name="Perotto S."/>
            <person name="Peter M."/>
            <person name="Pfister S."/>
            <person name="Riley R."/>
            <person name="Sitrit Y."/>
            <person name="Stielow J.B."/>
            <person name="Szollosi G."/>
            <person name="Zifcakova L."/>
            <person name="Stursova M."/>
            <person name="Spatafora J.W."/>
            <person name="Tedersoo L."/>
            <person name="Vaario L.M."/>
            <person name="Yamada A."/>
            <person name="Yan M."/>
            <person name="Wang P."/>
            <person name="Xu J."/>
            <person name="Bruns T."/>
            <person name="Baldrian P."/>
            <person name="Vilgalys R."/>
            <person name="Dunand C."/>
            <person name="Henrissat B."/>
            <person name="Grigoriev I.V."/>
            <person name="Hibbett D."/>
            <person name="Nagy L.G."/>
            <person name="Martin F.M."/>
        </authorList>
    </citation>
    <scope>NUCLEOTIDE SEQUENCE</scope>
    <source>
        <strain evidence="2">UH-Tt-Lm1</strain>
    </source>
</reference>
<evidence type="ECO:0000313" key="3">
    <source>
        <dbReference type="Proteomes" id="UP000736335"/>
    </source>
</evidence>
<feature type="compositionally biased region" description="Basic and acidic residues" evidence="1">
    <location>
        <begin position="415"/>
        <end position="441"/>
    </location>
</feature>
<dbReference type="AlphaFoldDB" id="A0A9P6L3B6"/>